<sequence>MAEAPQQHFNGSQYAAWLSPDLIGNSSSAHNMNYPNVFNNFSGPSVDYTLLDVPPRRAAQLQQREFESSSGWGLGRGQRGYGLYNDPNKRCTNYNCNTNDTPMWRKGPLGPKYRKEEEKRKTKEGRDGEQQFDLNE</sequence>
<accession>A0A2P5WRK1</accession>
<feature type="compositionally biased region" description="Basic and acidic residues" evidence="1">
    <location>
        <begin position="113"/>
        <end position="129"/>
    </location>
</feature>
<feature type="region of interest" description="Disordered" evidence="1">
    <location>
        <begin position="96"/>
        <end position="136"/>
    </location>
</feature>
<organism evidence="2 3">
    <name type="scientific">Gossypium barbadense</name>
    <name type="common">Sea Island cotton</name>
    <name type="synonym">Hibiscus barbadensis</name>
    <dbReference type="NCBI Taxonomy" id="3634"/>
    <lineage>
        <taxon>Eukaryota</taxon>
        <taxon>Viridiplantae</taxon>
        <taxon>Streptophyta</taxon>
        <taxon>Embryophyta</taxon>
        <taxon>Tracheophyta</taxon>
        <taxon>Spermatophyta</taxon>
        <taxon>Magnoliopsida</taxon>
        <taxon>eudicotyledons</taxon>
        <taxon>Gunneridae</taxon>
        <taxon>Pentapetalae</taxon>
        <taxon>rosids</taxon>
        <taxon>malvids</taxon>
        <taxon>Malvales</taxon>
        <taxon>Malvaceae</taxon>
        <taxon>Malvoideae</taxon>
        <taxon>Gossypium</taxon>
    </lineage>
</organism>
<reference evidence="2 3" key="1">
    <citation type="submission" date="2015-01" db="EMBL/GenBank/DDBJ databases">
        <title>Genome of allotetraploid Gossypium barbadense reveals genomic plasticity and fiber elongation in cotton evolution.</title>
        <authorList>
            <person name="Chen X."/>
            <person name="Liu X."/>
            <person name="Zhao B."/>
            <person name="Zheng H."/>
            <person name="Hu Y."/>
            <person name="Lu G."/>
            <person name="Yang C."/>
            <person name="Chen J."/>
            <person name="Shan C."/>
            <person name="Zhang L."/>
            <person name="Zhou Y."/>
            <person name="Wang L."/>
            <person name="Guo W."/>
            <person name="Bai Y."/>
            <person name="Ruan J."/>
            <person name="Shangguan X."/>
            <person name="Mao Y."/>
            <person name="Jiang J."/>
            <person name="Zhu Y."/>
            <person name="Lei J."/>
            <person name="Kang H."/>
            <person name="Chen S."/>
            <person name="He X."/>
            <person name="Wang R."/>
            <person name="Wang Y."/>
            <person name="Chen J."/>
            <person name="Wang L."/>
            <person name="Yu S."/>
            <person name="Wang B."/>
            <person name="Wei J."/>
            <person name="Song S."/>
            <person name="Lu X."/>
            <person name="Gao Z."/>
            <person name="Gu W."/>
            <person name="Deng X."/>
            <person name="Ma D."/>
            <person name="Wang S."/>
            <person name="Liang W."/>
            <person name="Fang L."/>
            <person name="Cai C."/>
            <person name="Zhu X."/>
            <person name="Zhou B."/>
            <person name="Zhang Y."/>
            <person name="Chen Z."/>
            <person name="Xu S."/>
            <person name="Zhu R."/>
            <person name="Wang S."/>
            <person name="Zhang T."/>
            <person name="Zhao G."/>
        </authorList>
    </citation>
    <scope>NUCLEOTIDE SEQUENCE [LARGE SCALE GENOMIC DNA]</scope>
    <source>
        <strain evidence="3">cv. Xinhai21</strain>
        <tissue evidence="2">Leaf</tissue>
    </source>
</reference>
<evidence type="ECO:0000313" key="2">
    <source>
        <dbReference type="EMBL" id="PPR93693.1"/>
    </source>
</evidence>
<proteinExistence type="predicted"/>
<name>A0A2P5WRK1_GOSBA</name>
<dbReference type="Proteomes" id="UP000239757">
    <property type="component" value="Unassembled WGS sequence"/>
</dbReference>
<evidence type="ECO:0000313" key="3">
    <source>
        <dbReference type="Proteomes" id="UP000239757"/>
    </source>
</evidence>
<dbReference type="AlphaFoldDB" id="A0A2P5WRK1"/>
<gene>
    <name evidence="2" type="ORF">GOBAR_AA26962</name>
</gene>
<dbReference type="EMBL" id="KZ666742">
    <property type="protein sequence ID" value="PPR93693.1"/>
    <property type="molecule type" value="Genomic_DNA"/>
</dbReference>
<evidence type="ECO:0000256" key="1">
    <source>
        <dbReference type="SAM" id="MobiDB-lite"/>
    </source>
</evidence>
<dbReference type="OrthoDB" id="2162994at2759"/>
<protein>
    <submittedName>
        <fullName evidence="2">Uncharacterized protein</fullName>
    </submittedName>
</protein>